<gene>
    <name evidence="2" type="primary">LOC113514993</name>
</gene>
<protein>
    <submittedName>
        <fullName evidence="2">Uncharacterized protein LOC113514993</fullName>
    </submittedName>
</protein>
<evidence type="ECO:0000313" key="1">
    <source>
        <dbReference type="Proteomes" id="UP001652740"/>
    </source>
</evidence>
<dbReference type="Proteomes" id="UP001652740">
    <property type="component" value="Unplaced"/>
</dbReference>
<evidence type="ECO:0000313" key="2">
    <source>
        <dbReference type="RefSeq" id="XP_026754905.2"/>
    </source>
</evidence>
<organism evidence="1 2">
    <name type="scientific">Galleria mellonella</name>
    <name type="common">Greater wax moth</name>
    <dbReference type="NCBI Taxonomy" id="7137"/>
    <lineage>
        <taxon>Eukaryota</taxon>
        <taxon>Metazoa</taxon>
        <taxon>Ecdysozoa</taxon>
        <taxon>Arthropoda</taxon>
        <taxon>Hexapoda</taxon>
        <taxon>Insecta</taxon>
        <taxon>Pterygota</taxon>
        <taxon>Neoptera</taxon>
        <taxon>Endopterygota</taxon>
        <taxon>Lepidoptera</taxon>
        <taxon>Glossata</taxon>
        <taxon>Ditrysia</taxon>
        <taxon>Pyraloidea</taxon>
        <taxon>Pyralidae</taxon>
        <taxon>Galleriinae</taxon>
        <taxon>Galleria</taxon>
    </lineage>
</organism>
<dbReference type="KEGG" id="gmw:113514993"/>
<sequence length="1137" mass="134199">MTSLELRGYTLGEKHRHYNEHLEKITKQSCGSSPQKINQNDSDIDNLLKIDIACRNKDVDYVLDIYKCEDMLYVSRAIKRSTWLIKDNQYKNIINPEFLYTQLFPYMTSKAKCKLLLSIRLNLREESRVENFFDYIKKDNMKTALKWLPYCSTGYIEKVVDEHYDIITPSLLKRLCEKSFIYLDILISKFNWERNLEYDLETTKLLMHIDPKKFIDILLSVKPFFIPQLGARATKTAMKSCPDKISDSFQRFYPYIHLPTFIKYYNHEKLKDFFVAQMEDGHIKKRLNFYIPIFKKYMPIEHRLQIVETFTKVQEPIVDKNTIEIDVDELLSKCAVASNLSLPDPIIRSSYNWYNLLPFEVAFSKIKSIIQTESLGRSRNNLLKILISSAGNNLDYIHSLLLYYRDRHINEAFVYKIMFLNNILLLTNAHKFNKKTWKILNDLFCSIGLYEDSEKNLQNCVDCVLVYNILHDIPVPEIIKTKINTHSIKTYKNKLNETENEIIFNYLYNHLLTKLHKRKITNVDKFKRSVDILESLLNLLKDWNKDLCNYTDLLDKLKGFIQMNKLKSWNCDLSSLYSINKSWKKYMFEESFALYPSDELCVYALKHNPDFLNQHKDEILASIFDNNNKLIYLKRTVEKLRIYWPLSVRSEWAEEFQKQLDTPTVHTFFKEICLLLPSDQLIKILKKYAPVESKIELNESIDPILTLRKQIAMNMYLARPLLPFETVFWYSKGDYLQYARPSLHAILSNISPIKCTDIISKLIKSNRVSMQKYGIMLATAKLNSDEARPILYNMWKATDNMSVRNLIFKKVHSILIKEKNIEMWQLLNIFIDDLLKLNIGSSTIYNTIKKTNDIPVDMRVKFYVKSYIYLSSLPFDPICTSVLEYLKCQINQTVSLYLLCAKDEELQMQSYNKVFIPFIDNCNLNELTNCMIADLHKYIGINNTIPFKMFEAIQSELKNRLPVDENYILLTKWYLTTAFLKSISDCLQDRTDNKTTAFYTQDNNVQTSLVDIFNHSETKDKWSKICAAMLPVFADICIQYLKQQVQLYSPSIYTLFSTALNSTIETLRFTHRLLLLKKLLANEYTIIYLVVLQMLPKIDEVYESKEDVEIRKLLLTRLHPDQRIYYYEKFKAKKGNK</sequence>
<keyword evidence="1" id="KW-1185">Reference proteome</keyword>
<dbReference type="RefSeq" id="XP_026754905.2">
    <property type="nucleotide sequence ID" value="XM_026899104.3"/>
</dbReference>
<dbReference type="InParanoid" id="A0A6J1WS50"/>
<accession>A0A6J1WS50</accession>
<name>A0A6J1WS50_GALME</name>
<proteinExistence type="predicted"/>
<reference evidence="2" key="1">
    <citation type="submission" date="2025-08" db="UniProtKB">
        <authorList>
            <consortium name="RefSeq"/>
        </authorList>
    </citation>
    <scope>IDENTIFICATION</scope>
    <source>
        <tissue evidence="2">Whole larvae</tissue>
    </source>
</reference>
<dbReference type="AlphaFoldDB" id="A0A6J1WS50"/>
<dbReference type="GeneID" id="113514993"/>